<keyword evidence="3" id="KW-0804">Transcription</keyword>
<dbReference type="PANTHER" id="PTHR43280:SF2">
    <property type="entry name" value="HTH-TYPE TRANSCRIPTIONAL REGULATOR EXSA"/>
    <property type="match status" value="1"/>
</dbReference>
<dbReference type="InterPro" id="IPR046532">
    <property type="entry name" value="DUF6597"/>
</dbReference>
<name>A0A1T4L624_9FIRM</name>
<evidence type="ECO:0000313" key="5">
    <source>
        <dbReference type="EMBL" id="SJZ50124.1"/>
    </source>
</evidence>
<dbReference type="STRING" id="118967.SAMN02745191_0752"/>
<dbReference type="GO" id="GO:0043565">
    <property type="term" value="F:sequence-specific DNA binding"/>
    <property type="evidence" value="ECO:0007669"/>
    <property type="project" value="InterPro"/>
</dbReference>
<protein>
    <submittedName>
        <fullName evidence="5">AraC-type DNA-binding protein</fullName>
    </submittedName>
</protein>
<evidence type="ECO:0000256" key="2">
    <source>
        <dbReference type="ARBA" id="ARBA00023125"/>
    </source>
</evidence>
<dbReference type="SMART" id="SM00342">
    <property type="entry name" value="HTH_ARAC"/>
    <property type="match status" value="1"/>
</dbReference>
<dbReference type="RefSeq" id="WP_078711188.1">
    <property type="nucleotide sequence ID" value="NZ_FUWY01000002.1"/>
</dbReference>
<dbReference type="Proteomes" id="UP000243297">
    <property type="component" value="Unassembled WGS sequence"/>
</dbReference>
<proteinExistence type="predicted"/>
<dbReference type="Gene3D" id="1.10.10.60">
    <property type="entry name" value="Homeodomain-like"/>
    <property type="match status" value="1"/>
</dbReference>
<sequence length="277" mass="32759">MINQTSLKQALKHREVLQYEEDYAYLYPCDELKPYISNITITFPTIEMISNSYTVLPHGSVTVVLFHYKNESYSFLFGPSTKPQCVGQLANQCDVIFIIEFQPAGFYSFSNLRQNELKDKIIPFEYIDSTLNKKLCDIFISSLTVKELLSRMEETLKKHLLFEYPNELKEVIKQIIEMKGMVNVDYLSHHSYYSSRHLNRLFNQYLGISMKSFSRIVKMNKAIQLLNEKDNSLFTICEQLNYYDVSHFVREFKLVCKLSPQQYRENMSDFYNEITKY</sequence>
<evidence type="ECO:0000313" key="6">
    <source>
        <dbReference type="Proteomes" id="UP000243297"/>
    </source>
</evidence>
<dbReference type="AlphaFoldDB" id="A0A1T4L624"/>
<dbReference type="SUPFAM" id="SSF46689">
    <property type="entry name" value="Homeodomain-like"/>
    <property type="match status" value="1"/>
</dbReference>
<feature type="domain" description="HTH araC/xylS-type" evidence="4">
    <location>
        <begin position="166"/>
        <end position="266"/>
    </location>
</feature>
<evidence type="ECO:0000256" key="1">
    <source>
        <dbReference type="ARBA" id="ARBA00023015"/>
    </source>
</evidence>
<dbReference type="PROSITE" id="PS00041">
    <property type="entry name" value="HTH_ARAC_FAMILY_1"/>
    <property type="match status" value="1"/>
</dbReference>
<dbReference type="Pfam" id="PF20240">
    <property type="entry name" value="DUF6597"/>
    <property type="match status" value="1"/>
</dbReference>
<organism evidence="5 6">
    <name type="scientific">Anaerorhabdus furcosa</name>
    <dbReference type="NCBI Taxonomy" id="118967"/>
    <lineage>
        <taxon>Bacteria</taxon>
        <taxon>Bacillati</taxon>
        <taxon>Bacillota</taxon>
        <taxon>Erysipelotrichia</taxon>
        <taxon>Erysipelotrichales</taxon>
        <taxon>Erysipelotrichaceae</taxon>
        <taxon>Anaerorhabdus</taxon>
    </lineage>
</organism>
<evidence type="ECO:0000256" key="3">
    <source>
        <dbReference type="ARBA" id="ARBA00023163"/>
    </source>
</evidence>
<evidence type="ECO:0000259" key="4">
    <source>
        <dbReference type="PROSITE" id="PS01124"/>
    </source>
</evidence>
<dbReference type="InterPro" id="IPR018062">
    <property type="entry name" value="HTH_AraC-typ_CS"/>
</dbReference>
<reference evidence="6" key="1">
    <citation type="submission" date="2017-02" db="EMBL/GenBank/DDBJ databases">
        <authorList>
            <person name="Varghese N."/>
            <person name="Submissions S."/>
        </authorList>
    </citation>
    <scope>NUCLEOTIDE SEQUENCE [LARGE SCALE GENOMIC DNA]</scope>
    <source>
        <strain evidence="6">ATCC 25662</strain>
    </source>
</reference>
<accession>A0A1T4L624</accession>
<dbReference type="Pfam" id="PF12833">
    <property type="entry name" value="HTH_18"/>
    <property type="match status" value="1"/>
</dbReference>
<dbReference type="OrthoDB" id="323290at2"/>
<dbReference type="GO" id="GO:0003700">
    <property type="term" value="F:DNA-binding transcription factor activity"/>
    <property type="evidence" value="ECO:0007669"/>
    <property type="project" value="InterPro"/>
</dbReference>
<keyword evidence="6" id="KW-1185">Reference proteome</keyword>
<keyword evidence="2 5" id="KW-0238">DNA-binding</keyword>
<keyword evidence="1" id="KW-0805">Transcription regulation</keyword>
<dbReference type="PANTHER" id="PTHR43280">
    <property type="entry name" value="ARAC-FAMILY TRANSCRIPTIONAL REGULATOR"/>
    <property type="match status" value="1"/>
</dbReference>
<dbReference type="InterPro" id="IPR018060">
    <property type="entry name" value="HTH_AraC"/>
</dbReference>
<dbReference type="InterPro" id="IPR009057">
    <property type="entry name" value="Homeodomain-like_sf"/>
</dbReference>
<dbReference type="PROSITE" id="PS01124">
    <property type="entry name" value="HTH_ARAC_FAMILY_2"/>
    <property type="match status" value="1"/>
</dbReference>
<gene>
    <name evidence="5" type="ORF">SAMN02745191_0752</name>
</gene>
<dbReference type="EMBL" id="FUWY01000002">
    <property type="protein sequence ID" value="SJZ50124.1"/>
    <property type="molecule type" value="Genomic_DNA"/>
</dbReference>